<dbReference type="Proteomes" id="UP000193077">
    <property type="component" value="Unassembled WGS sequence"/>
</dbReference>
<evidence type="ECO:0000313" key="1">
    <source>
        <dbReference type="EMBL" id="SLN73506.1"/>
    </source>
</evidence>
<evidence type="ECO:0000313" key="2">
    <source>
        <dbReference type="Proteomes" id="UP000193077"/>
    </source>
</evidence>
<dbReference type="EMBL" id="FWFO01000008">
    <property type="protein sequence ID" value="SLN73506.1"/>
    <property type="molecule type" value="Genomic_DNA"/>
</dbReference>
<evidence type="ECO:0008006" key="3">
    <source>
        <dbReference type="Google" id="ProtNLM"/>
    </source>
</evidence>
<name>A0A1Y5TYF4_9RHOB</name>
<reference evidence="1 2" key="1">
    <citation type="submission" date="2017-03" db="EMBL/GenBank/DDBJ databases">
        <authorList>
            <person name="Afonso C.L."/>
            <person name="Miller P.J."/>
            <person name="Scott M.A."/>
            <person name="Spackman E."/>
            <person name="Goraichik I."/>
            <person name="Dimitrov K.M."/>
            <person name="Suarez D.L."/>
            <person name="Swayne D.E."/>
        </authorList>
    </citation>
    <scope>NUCLEOTIDE SEQUENCE [LARGE SCALE GENOMIC DNA]</scope>
    <source>
        <strain evidence="1 2">CECT 7639</strain>
    </source>
</reference>
<sequence>MQIDWLRNSGTADDVIVVFGGWALGPTPFTHLQGTQDVLFVQDYHNLDTPLPDLGGYQCATLIAYSFGVASYAHWQADHPDPFTRKVAINGTLAPVDRTTGIPPVAMAKTIETLSPKAYQLFLARCYGVGQETARIDVDARRDELLAIEARGTAPEVEFDRIWISTNDRIMPTTNQVRSWKAQSDRVAHIDGPHVPFARWSTWDEVTQT</sequence>
<gene>
    <name evidence="1" type="ORF">TRL7639_04432</name>
</gene>
<dbReference type="OrthoDB" id="7688089at2"/>
<dbReference type="AlphaFoldDB" id="A0A1Y5TYF4"/>
<proteinExistence type="predicted"/>
<keyword evidence="2" id="KW-1185">Reference proteome</keyword>
<accession>A0A1Y5TYF4</accession>
<dbReference type="InterPro" id="IPR007398">
    <property type="entry name" value="BioG"/>
</dbReference>
<organism evidence="1 2">
    <name type="scientific">Falsiruegeria litorea R37</name>
    <dbReference type="NCBI Taxonomy" id="1200284"/>
    <lineage>
        <taxon>Bacteria</taxon>
        <taxon>Pseudomonadati</taxon>
        <taxon>Pseudomonadota</taxon>
        <taxon>Alphaproteobacteria</taxon>
        <taxon>Rhodobacterales</taxon>
        <taxon>Roseobacteraceae</taxon>
        <taxon>Falsiruegeria</taxon>
    </lineage>
</organism>
<protein>
    <recommendedName>
        <fullName evidence="3">Biotin synthesis protein BioG</fullName>
    </recommendedName>
</protein>
<dbReference type="RefSeq" id="WP_085798074.1">
    <property type="nucleotide sequence ID" value="NZ_FWFO01000008.1"/>
</dbReference>
<dbReference type="Pfam" id="PF04301">
    <property type="entry name" value="BioG"/>
    <property type="match status" value="1"/>
</dbReference>